<dbReference type="InterPro" id="IPR051083">
    <property type="entry name" value="GrpII_Intron_Splice-Mob/Def"/>
</dbReference>
<dbReference type="GO" id="GO:0003964">
    <property type="term" value="F:RNA-directed DNA polymerase activity"/>
    <property type="evidence" value="ECO:0007669"/>
    <property type="project" value="UniProtKB-KW"/>
</dbReference>
<evidence type="ECO:0000313" key="4">
    <source>
        <dbReference type="Proteomes" id="UP000183649"/>
    </source>
</evidence>
<organism evidence="3 4">
    <name type="scientific">Thiomonas bhubaneswarensis</name>
    <dbReference type="NCBI Taxonomy" id="339866"/>
    <lineage>
        <taxon>Bacteria</taxon>
        <taxon>Pseudomonadati</taxon>
        <taxon>Pseudomonadota</taxon>
        <taxon>Betaproteobacteria</taxon>
        <taxon>Burkholderiales</taxon>
        <taxon>Thiomonas</taxon>
    </lineage>
</organism>
<dbReference type="PANTHER" id="PTHR34047">
    <property type="entry name" value="NUCLEAR INTRON MATURASE 1, MITOCHONDRIAL-RELATED"/>
    <property type="match status" value="1"/>
</dbReference>
<dbReference type="AlphaFoldDB" id="A0A0K6I0C6"/>
<evidence type="ECO:0000313" key="3">
    <source>
        <dbReference type="EMBL" id="CUA96523.1"/>
    </source>
</evidence>
<dbReference type="SUPFAM" id="SSF56672">
    <property type="entry name" value="DNA/RNA polymerases"/>
    <property type="match status" value="1"/>
</dbReference>
<keyword evidence="3" id="KW-0808">Transferase</keyword>
<reference evidence="4" key="1">
    <citation type="submission" date="2015-08" db="EMBL/GenBank/DDBJ databases">
        <authorList>
            <person name="Varghese N."/>
        </authorList>
    </citation>
    <scope>NUCLEOTIDE SEQUENCE [LARGE SCALE GENOMIC DNA]</scope>
    <source>
        <strain evidence="4">DSM 18181</strain>
    </source>
</reference>
<proteinExistence type="inferred from homology"/>
<dbReference type="EMBL" id="CYHF01000004">
    <property type="protein sequence ID" value="CUA96523.1"/>
    <property type="molecule type" value="Genomic_DNA"/>
</dbReference>
<keyword evidence="4" id="KW-1185">Reference proteome</keyword>
<dbReference type="CDD" id="cd01651">
    <property type="entry name" value="RT_G2_intron"/>
    <property type="match status" value="1"/>
</dbReference>
<evidence type="ECO:0000256" key="1">
    <source>
        <dbReference type="ARBA" id="ARBA00034120"/>
    </source>
</evidence>
<sequence>MTHGLEKSDSVVVAMKPANKAGSPASEWVEPRTGTKGNAEDSRTRRTQSRASVSPGLDRVRQAARLRKKQPLTALLHHVTVDLLREAFLALKRRAAPGADGVTWQDYEQGLEERLGDLHARIHRGGYRAQPVRRRFIPKPDGRQRPLGIAALEDKVVQRAVVAVLNAIYEEDFLGFSYGFRPGRGQHDALDALCVAIKGKRVNWCSTLTSRASSTRSTMTGCCAS</sequence>
<accession>A0A0K6I0C6</accession>
<dbReference type="Proteomes" id="UP000183649">
    <property type="component" value="Unassembled WGS sequence"/>
</dbReference>
<dbReference type="InterPro" id="IPR043502">
    <property type="entry name" value="DNA/RNA_pol_sf"/>
</dbReference>
<name>A0A0K6I0C6_9BURK</name>
<gene>
    <name evidence="3" type="ORF">Ga0061069_104170</name>
</gene>
<dbReference type="PANTHER" id="PTHR34047:SF8">
    <property type="entry name" value="PROTEIN YKFC"/>
    <property type="match status" value="1"/>
</dbReference>
<dbReference type="STRING" id="339866.GCA_001418255_01402"/>
<feature type="region of interest" description="Disordered" evidence="2">
    <location>
        <begin position="1"/>
        <end position="57"/>
    </location>
</feature>
<keyword evidence="3" id="KW-0695">RNA-directed DNA polymerase</keyword>
<evidence type="ECO:0000256" key="2">
    <source>
        <dbReference type="SAM" id="MobiDB-lite"/>
    </source>
</evidence>
<keyword evidence="3" id="KW-0548">Nucleotidyltransferase</keyword>
<protein>
    <submittedName>
        <fullName evidence="3">Reverse transcriptase (RNA-dependent DNA polymerase)</fullName>
    </submittedName>
</protein>
<comment type="similarity">
    <text evidence="1">Belongs to the bacterial reverse transcriptase family.</text>
</comment>